<evidence type="ECO:0000256" key="1">
    <source>
        <dbReference type="SAM" id="MobiDB-lite"/>
    </source>
</evidence>
<dbReference type="EMBL" id="JBIRXV010000004">
    <property type="protein sequence ID" value="MFI2322808.1"/>
    <property type="molecule type" value="Genomic_DNA"/>
</dbReference>
<evidence type="ECO:0000313" key="3">
    <source>
        <dbReference type="Proteomes" id="UP001611450"/>
    </source>
</evidence>
<organism evidence="2 3">
    <name type="scientific">Nocardia beijingensis</name>
    <dbReference type="NCBI Taxonomy" id="95162"/>
    <lineage>
        <taxon>Bacteria</taxon>
        <taxon>Bacillati</taxon>
        <taxon>Actinomycetota</taxon>
        <taxon>Actinomycetes</taxon>
        <taxon>Mycobacteriales</taxon>
        <taxon>Nocardiaceae</taxon>
        <taxon>Nocardia</taxon>
    </lineage>
</organism>
<accession>A0ABW7WM57</accession>
<comment type="caution">
    <text evidence="2">The sequence shown here is derived from an EMBL/GenBank/DDBJ whole genome shotgun (WGS) entry which is preliminary data.</text>
</comment>
<name>A0ABW7WM57_9NOCA</name>
<keyword evidence="3" id="KW-1185">Reference proteome</keyword>
<dbReference type="RefSeq" id="WP_396948273.1">
    <property type="nucleotide sequence ID" value="NZ_JBIRXV010000004.1"/>
</dbReference>
<sequence length="125" mass="13255">MVRIEKHHGTADFAVENEIGCVGVTIPACFHDEAGAQMWIEGTFRVSKTEGEARRCANKPKPTKGYGASPLGTGLGDPLHKVPFEGLTAAQPRSPPTVARIRSARGEALLLKCFGGGVQLAWGQS</sequence>
<gene>
    <name evidence="2" type="ORF">ACH47G_20175</name>
</gene>
<proteinExistence type="predicted"/>
<dbReference type="Proteomes" id="UP001611450">
    <property type="component" value="Unassembled WGS sequence"/>
</dbReference>
<protein>
    <submittedName>
        <fullName evidence="2">Uncharacterized protein</fullName>
    </submittedName>
</protein>
<evidence type="ECO:0000313" key="2">
    <source>
        <dbReference type="EMBL" id="MFI2322808.1"/>
    </source>
</evidence>
<reference evidence="2 3" key="1">
    <citation type="submission" date="2024-10" db="EMBL/GenBank/DDBJ databases">
        <title>The Natural Products Discovery Center: Release of the First 8490 Sequenced Strains for Exploring Actinobacteria Biosynthetic Diversity.</title>
        <authorList>
            <person name="Kalkreuter E."/>
            <person name="Kautsar S.A."/>
            <person name="Yang D."/>
            <person name="Bader C.D."/>
            <person name="Teijaro C.N."/>
            <person name="Fluegel L."/>
            <person name="Davis C.M."/>
            <person name="Simpson J.R."/>
            <person name="Lauterbach L."/>
            <person name="Steele A.D."/>
            <person name="Gui C."/>
            <person name="Meng S."/>
            <person name="Li G."/>
            <person name="Viehrig K."/>
            <person name="Ye F."/>
            <person name="Su P."/>
            <person name="Kiefer A.F."/>
            <person name="Nichols A."/>
            <person name="Cepeda A.J."/>
            <person name="Yan W."/>
            <person name="Fan B."/>
            <person name="Jiang Y."/>
            <person name="Adhikari A."/>
            <person name="Zheng C.-J."/>
            <person name="Schuster L."/>
            <person name="Cowan T.M."/>
            <person name="Smanski M.J."/>
            <person name="Chevrette M.G."/>
            <person name="De Carvalho L.P.S."/>
            <person name="Shen B."/>
        </authorList>
    </citation>
    <scope>NUCLEOTIDE SEQUENCE [LARGE SCALE GENOMIC DNA]</scope>
    <source>
        <strain evidence="2 3">NPDC019626</strain>
    </source>
</reference>
<feature type="region of interest" description="Disordered" evidence="1">
    <location>
        <begin position="50"/>
        <end position="74"/>
    </location>
</feature>